<comment type="subcellular location">
    <subcellularLocation>
        <location evidence="1">Cell membrane</location>
        <topology evidence="1">Single-pass type I membrane protein</topology>
    </subcellularLocation>
</comment>
<dbReference type="SUPFAM" id="SSF52058">
    <property type="entry name" value="L domain-like"/>
    <property type="match status" value="2"/>
</dbReference>
<evidence type="ECO:0000256" key="12">
    <source>
        <dbReference type="SAM" id="Phobius"/>
    </source>
</evidence>
<dbReference type="PANTHER" id="PTHR48063">
    <property type="entry name" value="LRR RECEPTOR-LIKE KINASE"/>
    <property type="match status" value="1"/>
</dbReference>
<keyword evidence="5" id="KW-1070">Brassinosteroid signaling pathway</keyword>
<dbReference type="AlphaFoldDB" id="A0A5J9SCI5"/>
<evidence type="ECO:0000259" key="14">
    <source>
        <dbReference type="Pfam" id="PF08263"/>
    </source>
</evidence>
<feature type="chain" id="PRO_5023919390" description="Leucine-rich repeat-containing N-terminal plant-type domain-containing protein" evidence="13">
    <location>
        <begin position="22"/>
        <end position="955"/>
    </location>
</feature>
<dbReference type="PROSITE" id="PS51450">
    <property type="entry name" value="LRR"/>
    <property type="match status" value="1"/>
</dbReference>
<dbReference type="SMART" id="SM00369">
    <property type="entry name" value="LRR_TYP"/>
    <property type="match status" value="10"/>
</dbReference>
<gene>
    <name evidence="15" type="ORF">EJB05_57916</name>
</gene>
<evidence type="ECO:0000256" key="3">
    <source>
        <dbReference type="ARBA" id="ARBA00022475"/>
    </source>
</evidence>
<feature type="domain" description="Leucine-rich repeat-containing N-terminal plant-type" evidence="14">
    <location>
        <begin position="46"/>
        <end position="85"/>
    </location>
</feature>
<evidence type="ECO:0000256" key="8">
    <source>
        <dbReference type="ARBA" id="ARBA00022737"/>
    </source>
</evidence>
<dbReference type="PRINTS" id="PR00019">
    <property type="entry name" value="LEURICHRPT"/>
</dbReference>
<dbReference type="Pfam" id="PF13855">
    <property type="entry name" value="LRR_8"/>
    <property type="match status" value="2"/>
</dbReference>
<sequence length="955" mass="105893">MHPRAALLLTLVITAATFSSALSTTSHALPRRHRLSDNGTVGCWARERDALLAFKRGITSDPAGILASWHEGEGSCCRWRGVRCSSRTGHVVRLDLHSVPGYGAAETALVGQISPSLLSLQHLKHLDLSQNYLQGPSDCVPEFLGSLRNLRYLNISGMGLQGRVPPQLGNLTNLHSLDLSSNYAKDGSTMESTDISWLTRLPSLQVLKMVSVDLSMVLDWPRVVNVIPSLMVLDLSYCSLIMANQSLLNLNLTKLEWLDLSYNVFSHPIASCWFWNLTSLRYLKVAGNNWYGQFPEALGGMTSLQVLDFSEFPAIGNHLGMYITTVNMTNLCNLEILHLGYSHINGNITELFEGLPQCAVKNLKELYLNDNHFTGVLPGWIVRWANLLTLDLSNNRITGQLPSEIGMLINLTNLYLGGNNLSGLVTHELLGGLKSLTALDLSGNSLKIVVEPEWFPPFRLQQATFSSCEMGPQFPTWLQSQVDILELDISSAAIFDTLPNWFCTTFSNAFKLNISNNGINGTIPTDMEVMTSLDELYLNSNQLTGHIPKLPGGLNSLDISCNSVSGPLPSKFPPGISDLRLFSNLITGHIPQSMCELQNLQTLDLANNILEGEFPRCFEPEFLDIIIIGNNRLSGRFPSCLQQHTNIYILDLEMNNFFGELPLWIGGMVNLEILRLGYNNFSGSIPATITNLTKLIHLDLAANSMSGVLPSHLSNLWGMRTWDNTTTFMNYVPVINLSVSTKGHARYYEEGEIFGMVTIDLSSNFLTGVIPEEIFLLGLVVNLNLSWNLFGGTIPVKIGVMQRLESLDLSGNKLYGEIPQSLTNLTYLSYLDLSHNNLTGAIPSGGQLDTLYAQNPFMYDDNIGLCGHPLHKNCSEKSEPKQGDSKRDEPDPILMSFPFGLAVGYVVGLWSVFCAILFKKSWRIAYFRLFDKVHDKVYVFVVVTWARWAQKASTN</sequence>
<dbReference type="GO" id="GO:0009742">
    <property type="term" value="P:brassinosteroid mediated signaling pathway"/>
    <property type="evidence" value="ECO:0007669"/>
    <property type="project" value="UniProtKB-KW"/>
</dbReference>
<dbReference type="Pfam" id="PF00560">
    <property type="entry name" value="LRR_1"/>
    <property type="match status" value="8"/>
</dbReference>
<keyword evidence="8" id="KW-0677">Repeat</keyword>
<evidence type="ECO:0000256" key="13">
    <source>
        <dbReference type="SAM" id="SignalP"/>
    </source>
</evidence>
<keyword evidence="16" id="KW-1185">Reference proteome</keyword>
<name>A0A5J9SCI5_9POAL</name>
<dbReference type="FunFam" id="3.80.10.10:FF:000095">
    <property type="entry name" value="LRR receptor-like serine/threonine-protein kinase GSO1"/>
    <property type="match status" value="1"/>
</dbReference>
<keyword evidence="9 12" id="KW-1133">Transmembrane helix</keyword>
<dbReference type="InterPro" id="IPR001611">
    <property type="entry name" value="Leu-rich_rpt"/>
</dbReference>
<protein>
    <recommendedName>
        <fullName evidence="14">Leucine-rich repeat-containing N-terminal plant-type domain-containing protein</fullName>
    </recommendedName>
</protein>
<evidence type="ECO:0000256" key="10">
    <source>
        <dbReference type="ARBA" id="ARBA00023136"/>
    </source>
</evidence>
<keyword evidence="7 13" id="KW-0732">Signal</keyword>
<dbReference type="PANTHER" id="PTHR48063:SF90">
    <property type="entry name" value="OS11G0565920 PROTEIN"/>
    <property type="match status" value="1"/>
</dbReference>
<evidence type="ECO:0000256" key="2">
    <source>
        <dbReference type="ARBA" id="ARBA00009592"/>
    </source>
</evidence>
<proteinExistence type="inferred from homology"/>
<dbReference type="Pfam" id="PF08263">
    <property type="entry name" value="LRRNT_2"/>
    <property type="match status" value="1"/>
</dbReference>
<dbReference type="InterPro" id="IPR013210">
    <property type="entry name" value="LRR_N_plant-typ"/>
</dbReference>
<dbReference type="InterPro" id="IPR046956">
    <property type="entry name" value="RLP23-like"/>
</dbReference>
<evidence type="ECO:0000256" key="9">
    <source>
        <dbReference type="ARBA" id="ARBA00022989"/>
    </source>
</evidence>
<dbReference type="OrthoDB" id="1060944at2759"/>
<dbReference type="FunFam" id="3.80.10.10:FF:000649">
    <property type="entry name" value="Leucine Rich Repeat family protein"/>
    <property type="match status" value="1"/>
</dbReference>
<dbReference type="InterPro" id="IPR003591">
    <property type="entry name" value="Leu-rich_rpt_typical-subtyp"/>
</dbReference>
<keyword evidence="10 12" id="KW-0472">Membrane</keyword>
<evidence type="ECO:0000313" key="16">
    <source>
        <dbReference type="Proteomes" id="UP000324897"/>
    </source>
</evidence>
<dbReference type="FunFam" id="3.80.10.10:FF:000041">
    <property type="entry name" value="LRR receptor-like serine/threonine-protein kinase ERECTA"/>
    <property type="match status" value="1"/>
</dbReference>
<reference evidence="15 16" key="1">
    <citation type="journal article" date="2019" name="Sci. Rep.">
        <title>A high-quality genome of Eragrostis curvula grass provides insights into Poaceae evolution and supports new strategies to enhance forage quality.</title>
        <authorList>
            <person name="Carballo J."/>
            <person name="Santos B.A.C.M."/>
            <person name="Zappacosta D."/>
            <person name="Garbus I."/>
            <person name="Selva J.P."/>
            <person name="Gallo C.A."/>
            <person name="Diaz A."/>
            <person name="Albertini E."/>
            <person name="Caccamo M."/>
            <person name="Echenique V."/>
        </authorList>
    </citation>
    <scope>NUCLEOTIDE SEQUENCE [LARGE SCALE GENOMIC DNA]</scope>
    <source>
        <strain evidence="16">cv. Victoria</strain>
        <tissue evidence="15">Leaf</tissue>
    </source>
</reference>
<keyword evidence="4" id="KW-0433">Leucine-rich repeat</keyword>
<dbReference type="FunFam" id="3.80.10.10:FF:000111">
    <property type="entry name" value="LRR receptor-like serine/threonine-protein kinase ERECTA"/>
    <property type="match status" value="1"/>
</dbReference>
<evidence type="ECO:0000256" key="6">
    <source>
        <dbReference type="ARBA" id="ARBA00022692"/>
    </source>
</evidence>
<feature type="signal peptide" evidence="13">
    <location>
        <begin position="1"/>
        <end position="21"/>
    </location>
</feature>
<feature type="non-terminal residue" evidence="15">
    <location>
        <position position="1"/>
    </location>
</feature>
<keyword evidence="6 12" id="KW-0812">Transmembrane</keyword>
<dbReference type="Gene3D" id="3.80.10.10">
    <property type="entry name" value="Ribonuclease Inhibitor"/>
    <property type="match status" value="4"/>
</dbReference>
<evidence type="ECO:0000256" key="5">
    <source>
        <dbReference type="ARBA" id="ARBA00022626"/>
    </source>
</evidence>
<accession>A0A5J9SCI5</accession>
<evidence type="ECO:0000313" key="15">
    <source>
        <dbReference type="EMBL" id="TVT96841.1"/>
    </source>
</evidence>
<evidence type="ECO:0000256" key="11">
    <source>
        <dbReference type="ARBA" id="ARBA00023180"/>
    </source>
</evidence>
<dbReference type="Gramene" id="TVT96841">
    <property type="protein sequence ID" value="TVT96841"/>
    <property type="gene ID" value="EJB05_57916"/>
</dbReference>
<dbReference type="InterPro" id="IPR032675">
    <property type="entry name" value="LRR_dom_sf"/>
</dbReference>
<comment type="caution">
    <text evidence="15">The sequence shown here is derived from an EMBL/GenBank/DDBJ whole genome shotgun (WGS) entry which is preliminary data.</text>
</comment>
<feature type="transmembrane region" description="Helical" evidence="12">
    <location>
        <begin position="893"/>
        <end position="918"/>
    </location>
</feature>
<keyword evidence="11" id="KW-0325">Glycoprotein</keyword>
<dbReference type="EMBL" id="RWGY01001120">
    <property type="protein sequence ID" value="TVT96841.1"/>
    <property type="molecule type" value="Genomic_DNA"/>
</dbReference>
<dbReference type="Proteomes" id="UP000324897">
    <property type="component" value="Unassembled WGS sequence"/>
</dbReference>
<organism evidence="15 16">
    <name type="scientific">Eragrostis curvula</name>
    <name type="common">weeping love grass</name>
    <dbReference type="NCBI Taxonomy" id="38414"/>
    <lineage>
        <taxon>Eukaryota</taxon>
        <taxon>Viridiplantae</taxon>
        <taxon>Streptophyta</taxon>
        <taxon>Embryophyta</taxon>
        <taxon>Tracheophyta</taxon>
        <taxon>Spermatophyta</taxon>
        <taxon>Magnoliopsida</taxon>
        <taxon>Liliopsida</taxon>
        <taxon>Poales</taxon>
        <taxon>Poaceae</taxon>
        <taxon>PACMAD clade</taxon>
        <taxon>Chloridoideae</taxon>
        <taxon>Eragrostideae</taxon>
        <taxon>Eragrostidinae</taxon>
        <taxon>Eragrostis</taxon>
    </lineage>
</organism>
<comment type="similarity">
    <text evidence="2">Belongs to the RLP family.</text>
</comment>
<dbReference type="GO" id="GO:0005886">
    <property type="term" value="C:plasma membrane"/>
    <property type="evidence" value="ECO:0007669"/>
    <property type="project" value="UniProtKB-SubCell"/>
</dbReference>
<evidence type="ECO:0000256" key="1">
    <source>
        <dbReference type="ARBA" id="ARBA00004251"/>
    </source>
</evidence>
<keyword evidence="3" id="KW-1003">Cell membrane</keyword>
<evidence type="ECO:0000256" key="4">
    <source>
        <dbReference type="ARBA" id="ARBA00022614"/>
    </source>
</evidence>
<evidence type="ECO:0000256" key="7">
    <source>
        <dbReference type="ARBA" id="ARBA00022729"/>
    </source>
</evidence>